<keyword evidence="1 3" id="KW-0853">WD repeat</keyword>
<evidence type="ECO:0000256" key="3">
    <source>
        <dbReference type="PROSITE-ProRule" id="PRU00221"/>
    </source>
</evidence>
<dbReference type="AlphaFoldDB" id="A0AAU9JAH9"/>
<reference evidence="4" key="1">
    <citation type="submission" date="2021-09" db="EMBL/GenBank/DDBJ databases">
        <authorList>
            <consortium name="AG Swart"/>
            <person name="Singh M."/>
            <person name="Singh A."/>
            <person name="Seah K."/>
            <person name="Emmerich C."/>
        </authorList>
    </citation>
    <scope>NUCLEOTIDE SEQUENCE</scope>
    <source>
        <strain evidence="4">ATCC30299</strain>
    </source>
</reference>
<evidence type="ECO:0000256" key="2">
    <source>
        <dbReference type="ARBA" id="ARBA00022737"/>
    </source>
</evidence>
<comment type="caution">
    <text evidence="4">The sequence shown here is derived from an EMBL/GenBank/DDBJ whole genome shotgun (WGS) entry which is preliminary data.</text>
</comment>
<protein>
    <submittedName>
        <fullName evidence="4">Uncharacterized protein</fullName>
    </submittedName>
</protein>
<evidence type="ECO:0000313" key="4">
    <source>
        <dbReference type="EMBL" id="CAG9320568.1"/>
    </source>
</evidence>
<dbReference type="PANTHER" id="PTHR19879">
    <property type="entry name" value="TRANSCRIPTION INITIATION FACTOR TFIID"/>
    <property type="match status" value="1"/>
</dbReference>
<dbReference type="SMART" id="SM00320">
    <property type="entry name" value="WD40"/>
    <property type="match status" value="3"/>
</dbReference>
<dbReference type="InterPro" id="IPR001680">
    <property type="entry name" value="WD40_rpt"/>
</dbReference>
<dbReference type="InterPro" id="IPR015943">
    <property type="entry name" value="WD40/YVTN_repeat-like_dom_sf"/>
</dbReference>
<organism evidence="4 5">
    <name type="scientific">Blepharisma stoltei</name>
    <dbReference type="NCBI Taxonomy" id="1481888"/>
    <lineage>
        <taxon>Eukaryota</taxon>
        <taxon>Sar</taxon>
        <taxon>Alveolata</taxon>
        <taxon>Ciliophora</taxon>
        <taxon>Postciliodesmatophora</taxon>
        <taxon>Heterotrichea</taxon>
        <taxon>Heterotrichida</taxon>
        <taxon>Blepharismidae</taxon>
        <taxon>Blepharisma</taxon>
    </lineage>
</organism>
<proteinExistence type="predicted"/>
<sequence>MIWTKENCYSAINTYYTHKSDENSVCYSPCGNFLASGCSDKRIFIHDIKKYVYQQEAFAKESCAAYQVIYSPCGRFLASVGWGPIIRIQVIETKEIFRSFAGHKLRVNSILFLSSGKHLISGSDDQNIRIWDIDSQKEAEIFGNHQRGVTCLSLSHSGVYFSSASSDKTVKMWKFRDEFGPNLKITSYIDFNL</sequence>
<accession>A0AAU9JAH9</accession>
<dbReference type="PROSITE" id="PS50082">
    <property type="entry name" value="WD_REPEATS_2"/>
    <property type="match status" value="2"/>
</dbReference>
<dbReference type="Proteomes" id="UP001162131">
    <property type="component" value="Unassembled WGS sequence"/>
</dbReference>
<dbReference type="Pfam" id="PF00400">
    <property type="entry name" value="WD40"/>
    <property type="match status" value="3"/>
</dbReference>
<evidence type="ECO:0000256" key="1">
    <source>
        <dbReference type="ARBA" id="ARBA00022574"/>
    </source>
</evidence>
<dbReference type="SUPFAM" id="SSF50978">
    <property type="entry name" value="WD40 repeat-like"/>
    <property type="match status" value="1"/>
</dbReference>
<dbReference type="EMBL" id="CAJZBQ010000025">
    <property type="protein sequence ID" value="CAG9320568.1"/>
    <property type="molecule type" value="Genomic_DNA"/>
</dbReference>
<dbReference type="PROSITE" id="PS50294">
    <property type="entry name" value="WD_REPEATS_REGION"/>
    <property type="match status" value="2"/>
</dbReference>
<keyword evidence="2" id="KW-0677">Repeat</keyword>
<name>A0AAU9JAH9_9CILI</name>
<dbReference type="PROSITE" id="PS00678">
    <property type="entry name" value="WD_REPEATS_1"/>
    <property type="match status" value="1"/>
</dbReference>
<dbReference type="PRINTS" id="PR00320">
    <property type="entry name" value="GPROTEINBRPT"/>
</dbReference>
<dbReference type="InterPro" id="IPR020472">
    <property type="entry name" value="WD40_PAC1"/>
</dbReference>
<keyword evidence="5" id="KW-1185">Reference proteome</keyword>
<dbReference type="InterPro" id="IPR036322">
    <property type="entry name" value="WD40_repeat_dom_sf"/>
</dbReference>
<gene>
    <name evidence="4" type="ORF">BSTOLATCC_MIC26482</name>
</gene>
<dbReference type="PANTHER" id="PTHR19879:SF9">
    <property type="entry name" value="TRANSCRIPTION INITIATION FACTOR TFIID SUBUNIT 5"/>
    <property type="match status" value="1"/>
</dbReference>
<dbReference type="InterPro" id="IPR019775">
    <property type="entry name" value="WD40_repeat_CS"/>
</dbReference>
<evidence type="ECO:0000313" key="5">
    <source>
        <dbReference type="Proteomes" id="UP001162131"/>
    </source>
</evidence>
<feature type="repeat" description="WD" evidence="3">
    <location>
        <begin position="100"/>
        <end position="141"/>
    </location>
</feature>
<dbReference type="Gene3D" id="2.130.10.10">
    <property type="entry name" value="YVTN repeat-like/Quinoprotein amine dehydrogenase"/>
    <property type="match status" value="2"/>
</dbReference>
<feature type="repeat" description="WD" evidence="3">
    <location>
        <begin position="142"/>
        <end position="176"/>
    </location>
</feature>